<gene>
    <name evidence="1" type="ORF">MRATA1EN22A_LOCUS21184</name>
</gene>
<evidence type="ECO:0000313" key="2">
    <source>
        <dbReference type="Proteomes" id="UP001162501"/>
    </source>
</evidence>
<evidence type="ECO:0000313" key="1">
    <source>
        <dbReference type="EMBL" id="CAN0483088.1"/>
    </source>
</evidence>
<reference evidence="1" key="1">
    <citation type="submission" date="2023-05" db="EMBL/GenBank/DDBJ databases">
        <authorList>
            <consortium name="ELIXIR-Norway"/>
        </authorList>
    </citation>
    <scope>NUCLEOTIDE SEQUENCE</scope>
</reference>
<proteinExistence type="predicted"/>
<dbReference type="EMBL" id="OX596116">
    <property type="protein sequence ID" value="CAN0483088.1"/>
    <property type="molecule type" value="Genomic_DNA"/>
</dbReference>
<dbReference type="Proteomes" id="UP001162501">
    <property type="component" value="Chromosome 32"/>
</dbReference>
<organism evidence="1 2">
    <name type="scientific">Rangifer tarandus platyrhynchus</name>
    <name type="common">Svalbard reindeer</name>
    <dbReference type="NCBI Taxonomy" id="3082113"/>
    <lineage>
        <taxon>Eukaryota</taxon>
        <taxon>Metazoa</taxon>
        <taxon>Chordata</taxon>
        <taxon>Craniata</taxon>
        <taxon>Vertebrata</taxon>
        <taxon>Euteleostomi</taxon>
        <taxon>Mammalia</taxon>
        <taxon>Eutheria</taxon>
        <taxon>Laurasiatheria</taxon>
        <taxon>Artiodactyla</taxon>
        <taxon>Ruminantia</taxon>
        <taxon>Pecora</taxon>
        <taxon>Cervidae</taxon>
        <taxon>Odocoileinae</taxon>
        <taxon>Rangifer</taxon>
    </lineage>
</organism>
<name>A0AC59ZQV7_RANTA</name>
<sequence length="115" mass="12028">MRGCVPPTCRRCLLAVSSRWRQRGLDVRTLVHPITGTSPQLPPKGPPPPDSIALALGLQPLNLGGTNVCSRPLAMVMVCWAQGCGSRGWGCVPGSGHVYPQEPGARPPPGLSALS</sequence>
<reference evidence="1" key="2">
    <citation type="submission" date="2025-03" db="EMBL/GenBank/DDBJ databases">
        <authorList>
            <consortium name="ELIXIR-Norway"/>
            <consortium name="Elixir Norway"/>
        </authorList>
    </citation>
    <scope>NUCLEOTIDE SEQUENCE</scope>
</reference>
<protein>
    <submittedName>
        <fullName evidence="1">Uncharacterized protein</fullName>
    </submittedName>
</protein>
<accession>A0AC59ZQV7</accession>